<feature type="compositionally biased region" description="Low complexity" evidence="2">
    <location>
        <begin position="271"/>
        <end position="295"/>
    </location>
</feature>
<evidence type="ECO:0000313" key="3">
    <source>
        <dbReference type="EMBL" id="KAG5986177.1"/>
    </source>
</evidence>
<feature type="coiled-coil region" evidence="1">
    <location>
        <begin position="118"/>
        <end position="145"/>
    </location>
</feature>
<dbReference type="Proteomes" id="UP000748025">
    <property type="component" value="Unassembled WGS sequence"/>
</dbReference>
<protein>
    <submittedName>
        <fullName evidence="3">Uncharacterized protein</fullName>
    </submittedName>
</protein>
<evidence type="ECO:0000313" key="4">
    <source>
        <dbReference type="Proteomes" id="UP000748025"/>
    </source>
</evidence>
<name>A0A9P7N1U7_9HYPO</name>
<feature type="region of interest" description="Disordered" evidence="2">
    <location>
        <begin position="262"/>
        <end position="295"/>
    </location>
</feature>
<dbReference type="OrthoDB" id="4203839at2759"/>
<proteinExistence type="predicted"/>
<feature type="coiled-coil region" evidence="1">
    <location>
        <begin position="55"/>
        <end position="89"/>
    </location>
</feature>
<comment type="caution">
    <text evidence="3">The sequence shown here is derived from an EMBL/GenBank/DDBJ whole genome shotgun (WGS) entry which is preliminary data.</text>
</comment>
<sequence>MPGVSANESNEIVSQLQEVGQVVSQETSQLVDALINLTLDQEDTDKAIARMGLEASLTKAEMEDQAQTIRDLEADLGAEKTKRSQAEGNLQGVMGELRELTGHVAALKQKAEGRGEECDSRDEMIKGLENTIRHLEEQVNNRRSLWVMKHSDPQSVARAIETLAGSVQDNDEAAHQAMLSIKAVCTRYPEHSPQEDEASSRSCSRPRPLHDVAPPARPPSVFQPFANRACTVAPPKFGPLQAGPPRAPSAFCHDRRYNIGGGGGGGGGGISNSISTNGSNESGHGNSSSWSSVQSRAASGQNPFYTSATSAFGRATAGGPRKSLAAAYHSSRYRPTANEFYPSAHVFPENVPARPGTALGHHGHAAAAAAAAQRHHHPHQPPPPPPPPSRGEYMPPQTPTSTNRSRYGRFHDSNSHHHLGRSSEYALSTPSGRTQPSTASTNSNIGSNNNTNNNGGGGGSSSSSSSSTLIGPLRNSLSGPLIHMTERSVAIWNESIMDFYALIRAFVERHANTPDPAMAMKVSTTHLWPVLLATYHPLSAREATSYLDLHLREDNPKCCLVTRVIIDYIVNRVWTPAAWVANSSDHALAVPLLDLERELEQTQGQPSAHRQPLLDKQAHLIEAMIRTEPPQFHAAKVHDMTSSLLSLLQPLLNRLHNPADAHRDLEQVADHAWELSSRILTSRLTFDFRFPEVGTRFSSQSMLPIWPALEPSELQAKHWRVALVTTPVITCRNDTGSNISAHSVALADVYCMQ</sequence>
<feature type="compositionally biased region" description="Low complexity" evidence="2">
    <location>
        <begin position="437"/>
        <end position="453"/>
    </location>
</feature>
<dbReference type="AlphaFoldDB" id="A0A9P7N1U7"/>
<feature type="compositionally biased region" description="Polar residues" evidence="2">
    <location>
        <begin position="425"/>
        <end position="436"/>
    </location>
</feature>
<feature type="region of interest" description="Disordered" evidence="2">
    <location>
        <begin position="352"/>
        <end position="477"/>
    </location>
</feature>
<feature type="region of interest" description="Disordered" evidence="2">
    <location>
        <begin position="190"/>
        <end position="220"/>
    </location>
</feature>
<organism evidence="3 4">
    <name type="scientific">Claviceps pusilla</name>
    <dbReference type="NCBI Taxonomy" id="123648"/>
    <lineage>
        <taxon>Eukaryota</taxon>
        <taxon>Fungi</taxon>
        <taxon>Dikarya</taxon>
        <taxon>Ascomycota</taxon>
        <taxon>Pezizomycotina</taxon>
        <taxon>Sordariomycetes</taxon>
        <taxon>Hypocreomycetidae</taxon>
        <taxon>Hypocreales</taxon>
        <taxon>Clavicipitaceae</taxon>
        <taxon>Claviceps</taxon>
    </lineage>
</organism>
<dbReference type="EMBL" id="SRPW01003742">
    <property type="protein sequence ID" value="KAG5986177.1"/>
    <property type="molecule type" value="Genomic_DNA"/>
</dbReference>
<accession>A0A9P7N1U7</accession>
<keyword evidence="1" id="KW-0175">Coiled coil</keyword>
<reference evidence="3" key="1">
    <citation type="journal article" date="2020" name="bioRxiv">
        <title>Whole genome comparisons of ergot fungi reveals the divergence and evolution of species within the genus Claviceps are the result of varying mechanisms driving genome evolution and host range expansion.</title>
        <authorList>
            <person name="Wyka S.A."/>
            <person name="Mondo S.J."/>
            <person name="Liu M."/>
            <person name="Dettman J."/>
            <person name="Nalam V."/>
            <person name="Broders K.D."/>
        </authorList>
    </citation>
    <scope>NUCLEOTIDE SEQUENCE</scope>
    <source>
        <strain evidence="3">CCC 602</strain>
    </source>
</reference>
<keyword evidence="4" id="KW-1185">Reference proteome</keyword>
<evidence type="ECO:0000256" key="2">
    <source>
        <dbReference type="SAM" id="MobiDB-lite"/>
    </source>
</evidence>
<evidence type="ECO:0000256" key="1">
    <source>
        <dbReference type="SAM" id="Coils"/>
    </source>
</evidence>
<feature type="compositionally biased region" description="Pro residues" evidence="2">
    <location>
        <begin position="380"/>
        <end position="389"/>
    </location>
</feature>
<gene>
    <name evidence="3" type="ORF">E4U43_005628</name>
</gene>